<feature type="compositionally biased region" description="Basic residues" evidence="2">
    <location>
        <begin position="321"/>
        <end position="332"/>
    </location>
</feature>
<feature type="compositionally biased region" description="Low complexity" evidence="2">
    <location>
        <begin position="200"/>
        <end position="216"/>
    </location>
</feature>
<evidence type="ECO:0000256" key="1">
    <source>
        <dbReference type="SAM" id="Coils"/>
    </source>
</evidence>
<feature type="compositionally biased region" description="Polar residues" evidence="2">
    <location>
        <begin position="99"/>
        <end position="108"/>
    </location>
</feature>
<feature type="region of interest" description="Disordered" evidence="2">
    <location>
        <begin position="99"/>
        <end position="118"/>
    </location>
</feature>
<sequence length="609" mass="64899">MRSTKRRRRAAASESDTENEGLPTQTKHAINTMEERVAGLSQEVSALRNELEELRKLRDNLEAQGVLLLGAQAQADAEVTTSRCLEKSSLPKALVSELESNSGQSTAKMASPGSIPGHAEADSPRIFCRTSSGSASCMVPGSVVGHARTCDESVVAAQLGECEPGCQQADADIFNKLLQQISRDSSTDASTTVQLHNATLGAAPSTATGSSTRSSAEALQPTSFHATHGLVSDRSMPNDFHRAHDVAIRDQAVLTTAPGSEIRQQEAQNILQQQQQVEEQQQHDHSDWTLLIAQQQQQQVRNSLLAPSSMAQQLFSQLPAHPHHHHQNHHQQHLHEQHQQRNKLETDSPRLRLHQAAVLEHQHQQLLQQRTTSNSSGGGCVLPYTCGEYGSAGAASGGAGSGAGAWRGGSHDSGVVGMEERGRVGPHAIQAGIGVPACTTGHHNATSECAVTEALPYEQQQQLVRHAAWRGGPWFTFRGAGDHPHAAASATALQPYPLQPLQSLQPPPSVAAAAAAVTGVAAATPHPSLYQRQRALPYHHSMPAHMPLPYTVTAAAGPYRHSLPGPPPAPYTACRGVAAAVAAPAQPPQPPPFQPLGYVAKTTAWRRTT</sequence>
<evidence type="ECO:0000313" key="4">
    <source>
        <dbReference type="Proteomes" id="UP001054857"/>
    </source>
</evidence>
<proteinExistence type="predicted"/>
<feature type="compositionally biased region" description="Basic and acidic residues" evidence="2">
    <location>
        <begin position="333"/>
        <end position="344"/>
    </location>
</feature>
<dbReference type="CDD" id="cd14686">
    <property type="entry name" value="bZIP"/>
    <property type="match status" value="1"/>
</dbReference>
<dbReference type="EMBL" id="BMAR01000054">
    <property type="protein sequence ID" value="GFR51797.1"/>
    <property type="molecule type" value="Genomic_DNA"/>
</dbReference>
<feature type="region of interest" description="Disordered" evidence="2">
    <location>
        <begin position="1"/>
        <end position="27"/>
    </location>
</feature>
<evidence type="ECO:0000313" key="3">
    <source>
        <dbReference type="EMBL" id="GFR51797.1"/>
    </source>
</evidence>
<dbReference type="Proteomes" id="UP001054857">
    <property type="component" value="Unassembled WGS sequence"/>
</dbReference>
<reference evidence="3 4" key="1">
    <citation type="journal article" date="2021" name="Sci. Rep.">
        <title>Genome sequencing of the multicellular alga Astrephomene provides insights into convergent evolution of germ-soma differentiation.</title>
        <authorList>
            <person name="Yamashita S."/>
            <person name="Yamamoto K."/>
            <person name="Matsuzaki R."/>
            <person name="Suzuki S."/>
            <person name="Yamaguchi H."/>
            <person name="Hirooka S."/>
            <person name="Minakuchi Y."/>
            <person name="Miyagishima S."/>
            <person name="Kawachi M."/>
            <person name="Toyoda A."/>
            <person name="Nozaki H."/>
        </authorList>
    </citation>
    <scope>NUCLEOTIDE SEQUENCE [LARGE SCALE GENOMIC DNA]</scope>
    <source>
        <strain evidence="3 4">NIES-4017</strain>
    </source>
</reference>
<gene>
    <name evidence="3" type="ORF">Agub_g14256</name>
</gene>
<comment type="caution">
    <text evidence="3">The sequence shown here is derived from an EMBL/GenBank/DDBJ whole genome shotgun (WGS) entry which is preliminary data.</text>
</comment>
<keyword evidence="4" id="KW-1185">Reference proteome</keyword>
<keyword evidence="1" id="KW-0175">Coiled coil</keyword>
<protein>
    <submittedName>
        <fullName evidence="3">Uncharacterized protein</fullName>
    </submittedName>
</protein>
<name>A0AAD3E2S8_9CHLO</name>
<feature type="compositionally biased region" description="Basic residues" evidence="2">
    <location>
        <begin position="1"/>
        <end position="10"/>
    </location>
</feature>
<feature type="region of interest" description="Disordered" evidence="2">
    <location>
        <begin position="200"/>
        <end position="219"/>
    </location>
</feature>
<dbReference type="AlphaFoldDB" id="A0AAD3E2S8"/>
<evidence type="ECO:0000256" key="2">
    <source>
        <dbReference type="SAM" id="MobiDB-lite"/>
    </source>
</evidence>
<feature type="region of interest" description="Disordered" evidence="2">
    <location>
        <begin position="320"/>
        <end position="344"/>
    </location>
</feature>
<feature type="coiled-coil region" evidence="1">
    <location>
        <begin position="30"/>
        <end position="64"/>
    </location>
</feature>
<organism evidence="3 4">
    <name type="scientific">Astrephomene gubernaculifera</name>
    <dbReference type="NCBI Taxonomy" id="47775"/>
    <lineage>
        <taxon>Eukaryota</taxon>
        <taxon>Viridiplantae</taxon>
        <taxon>Chlorophyta</taxon>
        <taxon>core chlorophytes</taxon>
        <taxon>Chlorophyceae</taxon>
        <taxon>CS clade</taxon>
        <taxon>Chlamydomonadales</taxon>
        <taxon>Astrephomenaceae</taxon>
        <taxon>Astrephomene</taxon>
    </lineage>
</organism>
<accession>A0AAD3E2S8</accession>